<dbReference type="HOGENOM" id="CLU_125562_0_0_1"/>
<keyword evidence="8" id="KW-1185">Reference proteome</keyword>
<reference evidence="7 8" key="1">
    <citation type="submission" date="2014-04" db="EMBL/GenBank/DDBJ databases">
        <authorList>
            <consortium name="DOE Joint Genome Institute"/>
            <person name="Kuo A."/>
            <person name="Martino E."/>
            <person name="Perotto S."/>
            <person name="Kohler A."/>
            <person name="Nagy L.G."/>
            <person name="Floudas D."/>
            <person name="Copeland A."/>
            <person name="Barry K.W."/>
            <person name="Cichocki N."/>
            <person name="Veneault-Fourrey C."/>
            <person name="LaButti K."/>
            <person name="Lindquist E.A."/>
            <person name="Lipzen A."/>
            <person name="Lundell T."/>
            <person name="Morin E."/>
            <person name="Murat C."/>
            <person name="Sun H."/>
            <person name="Tunlid A."/>
            <person name="Henrissat B."/>
            <person name="Grigoriev I.V."/>
            <person name="Hibbett D.S."/>
            <person name="Martin F."/>
            <person name="Nordberg H.P."/>
            <person name="Cantor M.N."/>
            <person name="Hua S.X."/>
        </authorList>
    </citation>
    <scope>NUCLEOTIDE SEQUENCE [LARGE SCALE GENOMIC DNA]</scope>
    <source>
        <strain evidence="7 8">Zn</strain>
    </source>
</reference>
<dbReference type="GO" id="GO:0072659">
    <property type="term" value="P:protein localization to plasma membrane"/>
    <property type="evidence" value="ECO:0007669"/>
    <property type="project" value="TreeGrafter"/>
</dbReference>
<dbReference type="OrthoDB" id="2017497at2759"/>
<feature type="transmembrane region" description="Helical" evidence="5">
    <location>
        <begin position="141"/>
        <end position="158"/>
    </location>
</feature>
<comment type="subcellular location">
    <subcellularLocation>
        <location evidence="1">Membrane</location>
        <topology evidence="1">Multi-pass membrane protein</topology>
    </subcellularLocation>
</comment>
<keyword evidence="3 5" id="KW-1133">Transmembrane helix</keyword>
<evidence type="ECO:0000256" key="5">
    <source>
        <dbReference type="SAM" id="Phobius"/>
    </source>
</evidence>
<evidence type="ECO:0000256" key="4">
    <source>
        <dbReference type="ARBA" id="ARBA00023136"/>
    </source>
</evidence>
<sequence length="170" mass="17439">MASSPIPPRIAQLLFGAVSLALSAVLIAQYGPGGHAPSLYDYGAFCGGAAIVIALVGIAASFNDGLQGAVMLVIDGLAILLLLAGGIAFAAKLKVGSCNDILYFLENDVFLPSLQKLEGLSDKDTINVIQGRCRMAQADTAFLWLTFACAVGAALLSNRSSKSGHIGSIV</sequence>
<evidence type="ECO:0000256" key="1">
    <source>
        <dbReference type="ARBA" id="ARBA00004141"/>
    </source>
</evidence>
<name>A0A0C3GFM8_OIDMZ</name>
<dbReference type="GO" id="GO:0005886">
    <property type="term" value="C:plasma membrane"/>
    <property type="evidence" value="ECO:0007669"/>
    <property type="project" value="TreeGrafter"/>
</dbReference>
<dbReference type="STRING" id="913774.A0A0C3GFM8"/>
<dbReference type="InterPro" id="IPR008253">
    <property type="entry name" value="Marvel"/>
</dbReference>
<protein>
    <recommendedName>
        <fullName evidence="6">MARVEL domain-containing protein</fullName>
    </recommendedName>
</protein>
<feature type="transmembrane region" description="Helical" evidence="5">
    <location>
        <begin position="12"/>
        <end position="30"/>
    </location>
</feature>
<dbReference type="Proteomes" id="UP000054321">
    <property type="component" value="Unassembled WGS sequence"/>
</dbReference>
<dbReference type="InterPro" id="IPR052649">
    <property type="entry name" value="NCE102-like"/>
</dbReference>
<evidence type="ECO:0000259" key="6">
    <source>
        <dbReference type="Pfam" id="PF01284"/>
    </source>
</evidence>
<accession>A0A0C3GFM8</accession>
<keyword evidence="2 5" id="KW-0812">Transmembrane</keyword>
<evidence type="ECO:0000313" key="8">
    <source>
        <dbReference type="Proteomes" id="UP000054321"/>
    </source>
</evidence>
<feature type="transmembrane region" description="Helical" evidence="5">
    <location>
        <begin position="69"/>
        <end position="91"/>
    </location>
</feature>
<dbReference type="PANTHER" id="PTHR28165:SF1">
    <property type="entry name" value="NON-CLASSICAL EXPORT PROTEIN 2-RELATED"/>
    <property type="match status" value="1"/>
</dbReference>
<evidence type="ECO:0000256" key="2">
    <source>
        <dbReference type="ARBA" id="ARBA00022692"/>
    </source>
</evidence>
<reference evidence="8" key="2">
    <citation type="submission" date="2015-01" db="EMBL/GenBank/DDBJ databases">
        <title>Evolutionary Origins and Diversification of the Mycorrhizal Mutualists.</title>
        <authorList>
            <consortium name="DOE Joint Genome Institute"/>
            <consortium name="Mycorrhizal Genomics Consortium"/>
            <person name="Kohler A."/>
            <person name="Kuo A."/>
            <person name="Nagy L.G."/>
            <person name="Floudas D."/>
            <person name="Copeland A."/>
            <person name="Barry K.W."/>
            <person name="Cichocki N."/>
            <person name="Veneault-Fourrey C."/>
            <person name="LaButti K."/>
            <person name="Lindquist E.A."/>
            <person name="Lipzen A."/>
            <person name="Lundell T."/>
            <person name="Morin E."/>
            <person name="Murat C."/>
            <person name="Riley R."/>
            <person name="Ohm R."/>
            <person name="Sun H."/>
            <person name="Tunlid A."/>
            <person name="Henrissat B."/>
            <person name="Grigoriev I.V."/>
            <person name="Hibbett D.S."/>
            <person name="Martin F."/>
        </authorList>
    </citation>
    <scope>NUCLEOTIDE SEQUENCE [LARGE SCALE GENOMIC DNA]</scope>
    <source>
        <strain evidence="8">Zn</strain>
    </source>
</reference>
<keyword evidence="4 5" id="KW-0472">Membrane</keyword>
<proteinExistence type="predicted"/>
<dbReference type="EMBL" id="KN832888">
    <property type="protein sequence ID" value="KIM94935.1"/>
    <property type="molecule type" value="Genomic_DNA"/>
</dbReference>
<feature type="domain" description="MARVEL" evidence="6">
    <location>
        <begin position="9"/>
        <end position="155"/>
    </location>
</feature>
<dbReference type="AlphaFoldDB" id="A0A0C3GFM8"/>
<evidence type="ECO:0000313" key="7">
    <source>
        <dbReference type="EMBL" id="KIM94935.1"/>
    </source>
</evidence>
<dbReference type="Pfam" id="PF01284">
    <property type="entry name" value="MARVEL"/>
    <property type="match status" value="1"/>
</dbReference>
<organism evidence="7 8">
    <name type="scientific">Oidiodendron maius (strain Zn)</name>
    <dbReference type="NCBI Taxonomy" id="913774"/>
    <lineage>
        <taxon>Eukaryota</taxon>
        <taxon>Fungi</taxon>
        <taxon>Dikarya</taxon>
        <taxon>Ascomycota</taxon>
        <taxon>Pezizomycotina</taxon>
        <taxon>Leotiomycetes</taxon>
        <taxon>Leotiomycetes incertae sedis</taxon>
        <taxon>Myxotrichaceae</taxon>
        <taxon>Oidiodendron</taxon>
    </lineage>
</organism>
<dbReference type="InParanoid" id="A0A0C3GFM8"/>
<gene>
    <name evidence="7" type="ORF">OIDMADRAFT_21223</name>
</gene>
<dbReference type="PANTHER" id="PTHR28165">
    <property type="entry name" value="NON-CLASSICAL EXPORT PROTEIN 2-RELATED"/>
    <property type="match status" value="1"/>
</dbReference>
<dbReference type="GO" id="GO:0070941">
    <property type="term" value="P:eisosome assembly"/>
    <property type="evidence" value="ECO:0007669"/>
    <property type="project" value="TreeGrafter"/>
</dbReference>
<dbReference type="GO" id="GO:0032126">
    <property type="term" value="C:eisosome"/>
    <property type="evidence" value="ECO:0007669"/>
    <property type="project" value="TreeGrafter"/>
</dbReference>
<evidence type="ECO:0000256" key="3">
    <source>
        <dbReference type="ARBA" id="ARBA00022989"/>
    </source>
</evidence>
<feature type="transmembrane region" description="Helical" evidence="5">
    <location>
        <begin position="42"/>
        <end position="62"/>
    </location>
</feature>